<dbReference type="STRING" id="39692.BST38_17760"/>
<protein>
    <submittedName>
        <fullName evidence="2">Uncharacterized protein</fullName>
    </submittedName>
</protein>
<evidence type="ECO:0000313" key="4">
    <source>
        <dbReference type="Proteomes" id="UP000466554"/>
    </source>
</evidence>
<dbReference type="Proteomes" id="UP000466554">
    <property type="component" value="Chromosome"/>
</dbReference>
<keyword evidence="3" id="KW-1185">Reference proteome</keyword>
<dbReference type="EMBL" id="UEGS01000001">
    <property type="protein sequence ID" value="SRX80077.1"/>
    <property type="molecule type" value="Genomic_DNA"/>
</dbReference>
<dbReference type="InterPro" id="IPR046036">
    <property type="entry name" value="DUF5994"/>
</dbReference>
<proteinExistence type="predicted"/>
<gene>
    <name evidence="2" type="ORF">MPP7335_01816</name>
    <name evidence="1" type="ORF">MPRF_05220</name>
</gene>
<name>A0A375YG39_MYCPF</name>
<sequence length="161" mass="17213">MNGVAGSRRASRPIRLTLCETLGGVIDGAWWPHSGSIASELPDLVGALHKPLGEIVDIRLNWTATDGHFDLQWIATGSKLPDAAHRRPRLMVIAGRDACVRLLVIPSLTSQALGSIVVRAAAGLPTFSGQGDDRLFETARVVMDVARAESAQWCPLEAVKA</sequence>
<dbReference type="Proteomes" id="UP000252008">
    <property type="component" value="Unassembled WGS sequence"/>
</dbReference>
<accession>A0A375YG39</accession>
<dbReference type="RefSeq" id="WP_083144711.1">
    <property type="nucleotide sequence ID" value="NZ_AP022598.1"/>
</dbReference>
<dbReference type="AlphaFoldDB" id="A0A375YG39"/>
<reference evidence="1" key="3">
    <citation type="submission" date="2020-02" db="EMBL/GenBank/DDBJ databases">
        <authorList>
            <person name="Matsumoto Y."/>
            <person name="Motooka D."/>
            <person name="Nakamura S."/>
        </authorList>
    </citation>
    <scope>NUCLEOTIDE SEQUENCE</scope>
    <source>
        <strain evidence="1">JCM 6367</strain>
    </source>
</reference>
<dbReference type="Pfam" id="PF19457">
    <property type="entry name" value="DUF5994"/>
    <property type="match status" value="1"/>
</dbReference>
<dbReference type="EMBL" id="AP022598">
    <property type="protein sequence ID" value="BBY73623.1"/>
    <property type="molecule type" value="Genomic_DNA"/>
</dbReference>
<reference evidence="1 4" key="2">
    <citation type="journal article" date="2019" name="Emerg. Microbes Infect.">
        <title>Comprehensive subspecies identification of 175 nontuberculous mycobacteria species based on 7547 genomic profiles.</title>
        <authorList>
            <person name="Matsumoto Y."/>
            <person name="Kinjo T."/>
            <person name="Motooka D."/>
            <person name="Nabeya D."/>
            <person name="Jung N."/>
            <person name="Uechi K."/>
            <person name="Horii T."/>
            <person name="Iida T."/>
            <person name="Fujita J."/>
            <person name="Nakamura S."/>
        </authorList>
    </citation>
    <scope>NUCLEOTIDE SEQUENCE [LARGE SCALE GENOMIC DNA]</scope>
    <source>
        <strain evidence="1 4">JCM 6367</strain>
    </source>
</reference>
<organism evidence="2 3">
    <name type="scientific">Mycolicibacterium parafortuitum</name>
    <name type="common">Mycobacterium parafortuitum</name>
    <dbReference type="NCBI Taxonomy" id="39692"/>
    <lineage>
        <taxon>Bacteria</taxon>
        <taxon>Bacillati</taxon>
        <taxon>Actinomycetota</taxon>
        <taxon>Actinomycetes</taxon>
        <taxon>Mycobacteriales</taxon>
        <taxon>Mycobacteriaceae</taxon>
        <taxon>Mycolicibacterium</taxon>
    </lineage>
</organism>
<evidence type="ECO:0000313" key="2">
    <source>
        <dbReference type="EMBL" id="SRX80077.1"/>
    </source>
</evidence>
<reference evidence="2 3" key="1">
    <citation type="submission" date="2018-05" db="EMBL/GenBank/DDBJ databases">
        <authorList>
            <consortium name="IHU Genomes"/>
        </authorList>
    </citation>
    <scope>NUCLEOTIDE SEQUENCE [LARGE SCALE GENOMIC DNA]</scope>
    <source>
        <strain evidence="2 3">P7335</strain>
    </source>
</reference>
<evidence type="ECO:0000313" key="1">
    <source>
        <dbReference type="EMBL" id="BBY73623.1"/>
    </source>
</evidence>
<evidence type="ECO:0000313" key="3">
    <source>
        <dbReference type="Proteomes" id="UP000252008"/>
    </source>
</evidence>